<dbReference type="AlphaFoldDB" id="A0A7C9USB7"/>
<accession>A0A7C9USB7</accession>
<comment type="caution">
    <text evidence="1">The sequence shown here is derived from an EMBL/GenBank/DDBJ whole genome shotgun (WGS) entry which is preliminary data.</text>
</comment>
<name>A0A7C9USB7_9PROT</name>
<dbReference type="RefSeq" id="WP_163675120.1">
    <property type="nucleotide sequence ID" value="NZ_JAAIYP010000012.1"/>
</dbReference>
<evidence type="ECO:0000313" key="2">
    <source>
        <dbReference type="Proteomes" id="UP000480684"/>
    </source>
</evidence>
<organism evidence="1 2">
    <name type="scientific">Magnetospirillum aberrantis SpK</name>
    <dbReference type="NCBI Taxonomy" id="908842"/>
    <lineage>
        <taxon>Bacteria</taxon>
        <taxon>Pseudomonadati</taxon>
        <taxon>Pseudomonadota</taxon>
        <taxon>Alphaproteobacteria</taxon>
        <taxon>Rhodospirillales</taxon>
        <taxon>Rhodospirillaceae</taxon>
        <taxon>Magnetospirillum</taxon>
    </lineage>
</organism>
<evidence type="ECO:0000313" key="1">
    <source>
        <dbReference type="EMBL" id="NFV79187.1"/>
    </source>
</evidence>
<reference evidence="1 2" key="1">
    <citation type="submission" date="2020-02" db="EMBL/GenBank/DDBJ databases">
        <authorList>
            <person name="Dziuba M."/>
            <person name="Kuznetsov B."/>
            <person name="Mardanov A."/>
            <person name="Ravin N."/>
            <person name="Grouzdev D."/>
        </authorList>
    </citation>
    <scope>NUCLEOTIDE SEQUENCE [LARGE SCALE GENOMIC DNA]</scope>
    <source>
        <strain evidence="1 2">SpK</strain>
    </source>
</reference>
<proteinExistence type="predicted"/>
<sequence length="217" mass="24183">MIFFLYNDFKEGGFESFFSGNAKFAILPSFCSEEIPSSVVDVFINTDSMMEMNPSVIGQYFKSIHKATSIGGLFYCVNRRHKADVGVPVRIKDYPFDDRWYLSCSRPLPDSPNTQELVAIRTGHANAYPISRALADLGPFTVSEVMGQWRQALRRTAAFVVGTGVGSGNPGLVNIILGLSEEPRNPIRKLRKRLAMIRSRLGKAWLRRGGGGKWDIS</sequence>
<dbReference type="Proteomes" id="UP000480684">
    <property type="component" value="Unassembled WGS sequence"/>
</dbReference>
<dbReference type="EMBL" id="JAAIYP010000012">
    <property type="protein sequence ID" value="NFV79187.1"/>
    <property type="molecule type" value="Genomic_DNA"/>
</dbReference>
<keyword evidence="2" id="KW-1185">Reference proteome</keyword>
<gene>
    <name evidence="1" type="ORF">G4223_03540</name>
</gene>
<protein>
    <submittedName>
        <fullName evidence="1">Uncharacterized protein</fullName>
    </submittedName>
</protein>